<accession>A0AAP0IPJ3</accession>
<evidence type="ECO:0000313" key="2">
    <source>
        <dbReference type="EMBL" id="KAK9118653.1"/>
    </source>
</evidence>
<organism evidence="2 3">
    <name type="scientific">Stephania cephalantha</name>
    <dbReference type="NCBI Taxonomy" id="152367"/>
    <lineage>
        <taxon>Eukaryota</taxon>
        <taxon>Viridiplantae</taxon>
        <taxon>Streptophyta</taxon>
        <taxon>Embryophyta</taxon>
        <taxon>Tracheophyta</taxon>
        <taxon>Spermatophyta</taxon>
        <taxon>Magnoliopsida</taxon>
        <taxon>Ranunculales</taxon>
        <taxon>Menispermaceae</taxon>
        <taxon>Menispermoideae</taxon>
        <taxon>Cissampelideae</taxon>
        <taxon>Stephania</taxon>
    </lineage>
</organism>
<protein>
    <submittedName>
        <fullName evidence="2">Uncharacterized protein</fullName>
    </submittedName>
</protein>
<keyword evidence="3" id="KW-1185">Reference proteome</keyword>
<feature type="compositionally biased region" description="Low complexity" evidence="1">
    <location>
        <begin position="30"/>
        <end position="45"/>
    </location>
</feature>
<feature type="region of interest" description="Disordered" evidence="1">
    <location>
        <begin position="1"/>
        <end position="45"/>
    </location>
</feature>
<dbReference type="Proteomes" id="UP001419268">
    <property type="component" value="Unassembled WGS sequence"/>
</dbReference>
<dbReference type="EMBL" id="JBBNAG010000007">
    <property type="protein sequence ID" value="KAK9118653.1"/>
    <property type="molecule type" value="Genomic_DNA"/>
</dbReference>
<evidence type="ECO:0000256" key="1">
    <source>
        <dbReference type="SAM" id="MobiDB-lite"/>
    </source>
</evidence>
<feature type="compositionally biased region" description="Polar residues" evidence="1">
    <location>
        <begin position="1"/>
        <end position="13"/>
    </location>
</feature>
<evidence type="ECO:0000313" key="3">
    <source>
        <dbReference type="Proteomes" id="UP001419268"/>
    </source>
</evidence>
<name>A0AAP0IPJ3_9MAGN</name>
<gene>
    <name evidence="2" type="ORF">Scep_016746</name>
</gene>
<comment type="caution">
    <text evidence="2">The sequence shown here is derived from an EMBL/GenBank/DDBJ whole genome shotgun (WGS) entry which is preliminary data.</text>
</comment>
<proteinExistence type="predicted"/>
<dbReference type="AlphaFoldDB" id="A0AAP0IPJ3"/>
<sequence length="59" mass="6291">MSATTNTFESSLSYVRHDAAPRRSHPPQPQSLSPPKTSSSTLLSATHIPSISSSYLSSC</sequence>
<reference evidence="2 3" key="1">
    <citation type="submission" date="2024-01" db="EMBL/GenBank/DDBJ databases">
        <title>Genome assemblies of Stephania.</title>
        <authorList>
            <person name="Yang L."/>
        </authorList>
    </citation>
    <scope>NUCLEOTIDE SEQUENCE [LARGE SCALE GENOMIC DNA]</scope>
    <source>
        <strain evidence="2">JXDWG</strain>
        <tissue evidence="2">Leaf</tissue>
    </source>
</reference>